<comment type="function">
    <text evidence="4">Removes the pyruvyl group from chorismate, with concomitant aromatization of the ring, to provide 4-hydroxybenzoate (4HB) for the ubiquinone pathway.</text>
</comment>
<dbReference type="InterPro" id="IPR028978">
    <property type="entry name" value="Chorismate_lyase_/UTRA_dom_sf"/>
</dbReference>
<proteinExistence type="inferred from homology"/>
<dbReference type="SUPFAM" id="SSF64288">
    <property type="entry name" value="Chorismate lyase-like"/>
    <property type="match status" value="1"/>
</dbReference>
<dbReference type="HAMAP" id="MF_01632">
    <property type="entry name" value="UbiC"/>
    <property type="match status" value="1"/>
</dbReference>
<dbReference type="RefSeq" id="WP_153498807.1">
    <property type="nucleotide sequence ID" value="NZ_WIRE01000001.1"/>
</dbReference>
<comment type="subcellular location">
    <subcellularLocation>
        <location evidence="4">Cytoplasm</location>
    </subcellularLocation>
</comment>
<evidence type="ECO:0000313" key="5">
    <source>
        <dbReference type="EMBL" id="MQX52059.1"/>
    </source>
</evidence>
<comment type="pathway">
    <text evidence="4">Cofactor biosynthesis; ubiquinone biosynthesis.</text>
</comment>
<comment type="catalytic activity">
    <reaction evidence="4">
        <text>chorismate = 4-hydroxybenzoate + pyruvate</text>
        <dbReference type="Rhea" id="RHEA:16505"/>
        <dbReference type="ChEBI" id="CHEBI:15361"/>
        <dbReference type="ChEBI" id="CHEBI:17879"/>
        <dbReference type="ChEBI" id="CHEBI:29748"/>
        <dbReference type="EC" id="4.1.3.40"/>
    </reaction>
</comment>
<keyword evidence="2 4" id="KW-0831">Ubiquinone biosynthesis</keyword>
<feature type="binding site" evidence="4">
    <location>
        <position position="160"/>
    </location>
    <ligand>
        <name>substrate</name>
    </ligand>
</feature>
<dbReference type="Pfam" id="PF04345">
    <property type="entry name" value="Chor_lyase"/>
    <property type="match status" value="1"/>
</dbReference>
<evidence type="ECO:0000256" key="1">
    <source>
        <dbReference type="ARBA" id="ARBA00022490"/>
    </source>
</evidence>
<feature type="binding site" evidence="4">
    <location>
        <position position="113"/>
    </location>
    <ligand>
        <name>substrate</name>
    </ligand>
</feature>
<protein>
    <recommendedName>
        <fullName evidence="4">Probable chorismate pyruvate-lyase</fullName>
        <shortName evidence="4">CL</shortName>
        <shortName evidence="4">CPL</shortName>
        <ecNumber evidence="4">4.1.3.40</ecNumber>
    </recommendedName>
</protein>
<dbReference type="UniPathway" id="UPA00232"/>
<comment type="caution">
    <text evidence="5">The sequence shown here is derived from an EMBL/GenBank/DDBJ whole genome shotgun (WGS) entry which is preliminary data.</text>
</comment>
<keyword evidence="4" id="KW-0670">Pyruvate</keyword>
<dbReference type="AlphaFoldDB" id="A0A6N7LPF6"/>
<organism evidence="5 6">
    <name type="scientific">Alcanivorax sediminis</name>
    <dbReference type="NCBI Taxonomy" id="2663008"/>
    <lineage>
        <taxon>Bacteria</taxon>
        <taxon>Pseudomonadati</taxon>
        <taxon>Pseudomonadota</taxon>
        <taxon>Gammaproteobacteria</taxon>
        <taxon>Oceanospirillales</taxon>
        <taxon>Alcanivoracaceae</taxon>
        <taxon>Alcanivorax</taxon>
    </lineage>
</organism>
<dbReference type="PANTHER" id="PTHR38683:SF1">
    <property type="entry name" value="CHORISMATE PYRUVATE-LYASE"/>
    <property type="match status" value="1"/>
</dbReference>
<reference evidence="5 6" key="1">
    <citation type="submission" date="2019-10" db="EMBL/GenBank/DDBJ databases">
        <title>Alcanivorax sp.PA15-N-34 draft genome sequence.</title>
        <authorList>
            <person name="Liao X."/>
            <person name="Shao Z."/>
        </authorList>
    </citation>
    <scope>NUCLEOTIDE SEQUENCE [LARGE SCALE GENOMIC DNA]</scope>
    <source>
        <strain evidence="5 6">PA15-N-34</strain>
    </source>
</reference>
<name>A0A6N7LPF6_9GAMM</name>
<dbReference type="EMBL" id="WIRE01000001">
    <property type="protein sequence ID" value="MQX52059.1"/>
    <property type="molecule type" value="Genomic_DNA"/>
</dbReference>
<evidence type="ECO:0000256" key="3">
    <source>
        <dbReference type="ARBA" id="ARBA00023239"/>
    </source>
</evidence>
<dbReference type="EC" id="4.1.3.40" evidence="4"/>
<keyword evidence="6" id="KW-1185">Reference proteome</keyword>
<dbReference type="Gene3D" id="3.40.1410.10">
    <property type="entry name" value="Chorismate lyase-like"/>
    <property type="match status" value="1"/>
</dbReference>
<comment type="similarity">
    <text evidence="4">Belongs to the UbiC family.</text>
</comment>
<keyword evidence="3 4" id="KW-0456">Lyase</keyword>
<sequence>MLPAPLHPDSHWRPLEQLVMPVQIRDWMADPDSLTLRLKRHGQFRVIPGFHAMAVPALEERLLLGLPDRQAALIREVTLMLDDTPVVAARSILPITSLRGANRSLGHMGSRSLGLELYKRPLCQRDQVWARLASPGHGHPVCWGRQSRFIKRGAPLLVAEYFLPALWEKVGTEVQATSFKLQGADHASA</sequence>
<dbReference type="GO" id="GO:0006744">
    <property type="term" value="P:ubiquinone biosynthetic process"/>
    <property type="evidence" value="ECO:0007669"/>
    <property type="project" value="UniProtKB-UniRule"/>
</dbReference>
<accession>A0A6N7LPF6</accession>
<dbReference type="GO" id="GO:0008813">
    <property type="term" value="F:chorismate lyase activity"/>
    <property type="evidence" value="ECO:0007669"/>
    <property type="project" value="UniProtKB-UniRule"/>
</dbReference>
<comment type="caution">
    <text evidence="4">Lacks conserved residue(s) required for the propagation of feature annotation.</text>
</comment>
<dbReference type="InterPro" id="IPR007440">
    <property type="entry name" value="Chorismate--pyruvate_lyase"/>
</dbReference>
<feature type="binding site" evidence="4">
    <location>
        <position position="75"/>
    </location>
    <ligand>
        <name>substrate</name>
    </ligand>
</feature>
<dbReference type="GO" id="GO:0042866">
    <property type="term" value="P:pyruvate biosynthetic process"/>
    <property type="evidence" value="ECO:0007669"/>
    <property type="project" value="UniProtKB-UniRule"/>
</dbReference>
<dbReference type="Proteomes" id="UP000469421">
    <property type="component" value="Unassembled WGS sequence"/>
</dbReference>
<evidence type="ECO:0000256" key="4">
    <source>
        <dbReference type="HAMAP-Rule" id="MF_01632"/>
    </source>
</evidence>
<gene>
    <name evidence="4" type="primary">ubiC</name>
    <name evidence="5" type="ORF">GFN93_02290</name>
</gene>
<dbReference type="PANTHER" id="PTHR38683">
    <property type="entry name" value="CHORISMATE PYRUVATE-LYASE"/>
    <property type="match status" value="1"/>
</dbReference>
<evidence type="ECO:0000256" key="2">
    <source>
        <dbReference type="ARBA" id="ARBA00022688"/>
    </source>
</evidence>
<evidence type="ECO:0000313" key="6">
    <source>
        <dbReference type="Proteomes" id="UP000469421"/>
    </source>
</evidence>
<dbReference type="GO" id="GO:0005829">
    <property type="term" value="C:cytosol"/>
    <property type="evidence" value="ECO:0007669"/>
    <property type="project" value="TreeGrafter"/>
</dbReference>
<keyword evidence="1 4" id="KW-0963">Cytoplasm</keyword>